<proteinExistence type="predicted"/>
<dbReference type="NCBIfam" id="NF004018">
    <property type="entry name" value="PRK05480.1"/>
    <property type="match status" value="1"/>
</dbReference>
<name>A0A7J5TSE4_9BACT</name>
<evidence type="ECO:0000313" key="7">
    <source>
        <dbReference type="EMBL" id="KAB7726123.1"/>
    </source>
</evidence>
<dbReference type="PRINTS" id="PR00988">
    <property type="entry name" value="URIDINKINASE"/>
</dbReference>
<dbReference type="InterPro" id="IPR006083">
    <property type="entry name" value="PRK/URK"/>
</dbReference>
<protein>
    <recommendedName>
        <fullName evidence="2">uridine/cytidine kinase</fullName>
        <ecNumber evidence="2">2.7.1.48</ecNumber>
    </recommendedName>
</protein>
<dbReference type="Proteomes" id="UP000488299">
    <property type="component" value="Unassembled WGS sequence"/>
</dbReference>
<keyword evidence="8" id="KW-1185">Reference proteome</keyword>
<dbReference type="SUPFAM" id="SSF52540">
    <property type="entry name" value="P-loop containing nucleoside triphosphate hydrolases"/>
    <property type="match status" value="1"/>
</dbReference>
<evidence type="ECO:0000256" key="1">
    <source>
        <dbReference type="ARBA" id="ARBA00004690"/>
    </source>
</evidence>
<keyword evidence="4" id="KW-0547">Nucleotide-binding</keyword>
<gene>
    <name evidence="7" type="ORF">F5984_24910</name>
</gene>
<dbReference type="EC" id="2.7.1.48" evidence="2"/>
<comment type="pathway">
    <text evidence="1">Pyrimidine metabolism; UMP biosynthesis via salvage pathway; UMP from uridine: step 1/1.</text>
</comment>
<keyword evidence="3 7" id="KW-0808">Transferase</keyword>
<reference evidence="7 8" key="1">
    <citation type="submission" date="2019-10" db="EMBL/GenBank/DDBJ databases">
        <title>Rudanella paleaurantiibacter sp. nov., isolated from sludge.</title>
        <authorList>
            <person name="Xu S.Q."/>
        </authorList>
    </citation>
    <scope>NUCLEOTIDE SEQUENCE [LARGE SCALE GENOMIC DNA]</scope>
    <source>
        <strain evidence="7 8">HX-22-17</strain>
    </source>
</reference>
<keyword evidence="5 7" id="KW-0418">Kinase</keyword>
<comment type="caution">
    <text evidence="7">The sequence shown here is derived from an EMBL/GenBank/DDBJ whole genome shotgun (WGS) entry which is preliminary data.</text>
</comment>
<dbReference type="AlphaFoldDB" id="A0A7J5TSE4"/>
<dbReference type="GO" id="GO:0004849">
    <property type="term" value="F:uridine kinase activity"/>
    <property type="evidence" value="ECO:0007669"/>
    <property type="project" value="UniProtKB-EC"/>
</dbReference>
<accession>A0A7J5TSE4</accession>
<dbReference type="GO" id="GO:0044206">
    <property type="term" value="P:UMP salvage"/>
    <property type="evidence" value="ECO:0007669"/>
    <property type="project" value="UniProtKB-UniPathway"/>
</dbReference>
<dbReference type="Pfam" id="PF00485">
    <property type="entry name" value="PRK"/>
    <property type="match status" value="1"/>
</dbReference>
<evidence type="ECO:0000313" key="8">
    <source>
        <dbReference type="Proteomes" id="UP000488299"/>
    </source>
</evidence>
<dbReference type="InterPro" id="IPR000764">
    <property type="entry name" value="Uridine_kinase-like"/>
</dbReference>
<dbReference type="RefSeq" id="WP_152126886.1">
    <property type="nucleotide sequence ID" value="NZ_WELI01000017.1"/>
</dbReference>
<sequence length="208" mass="24023">MNTKPFIVGITGGSASGKTSFLHELMSAFSEDQICLISQDNYYRSLDAVPIDDQGVHNFDLPETIDHLRYAEHIQELRSGGIVEQLEYTFNNPTVVPKILTFKPAPIIVVEGIFVFYFREIADLLDLKIFIDAKNSIKLERRVKRDAEERGYDLDDVMYRWKYHVKPTYKQFIKPYRAEADIVIPNNVHYRKGLDVVISYLKTKVSTV</sequence>
<dbReference type="GO" id="GO:0005524">
    <property type="term" value="F:ATP binding"/>
    <property type="evidence" value="ECO:0007669"/>
    <property type="project" value="InterPro"/>
</dbReference>
<dbReference type="UniPathway" id="UPA00574">
    <property type="reaction ID" value="UER00637"/>
</dbReference>
<dbReference type="PANTHER" id="PTHR10285">
    <property type="entry name" value="URIDINE KINASE"/>
    <property type="match status" value="1"/>
</dbReference>
<evidence type="ECO:0000256" key="5">
    <source>
        <dbReference type="ARBA" id="ARBA00022777"/>
    </source>
</evidence>
<feature type="domain" description="Phosphoribulokinase/uridine kinase" evidence="6">
    <location>
        <begin position="7"/>
        <end position="186"/>
    </location>
</feature>
<organism evidence="7 8">
    <name type="scientific">Rudanella paleaurantiibacter</name>
    <dbReference type="NCBI Taxonomy" id="2614655"/>
    <lineage>
        <taxon>Bacteria</taxon>
        <taxon>Pseudomonadati</taxon>
        <taxon>Bacteroidota</taxon>
        <taxon>Cytophagia</taxon>
        <taxon>Cytophagales</taxon>
        <taxon>Cytophagaceae</taxon>
        <taxon>Rudanella</taxon>
    </lineage>
</organism>
<dbReference type="CDD" id="cd02023">
    <property type="entry name" value="UMPK"/>
    <property type="match status" value="1"/>
</dbReference>
<dbReference type="EMBL" id="WELI01000017">
    <property type="protein sequence ID" value="KAB7726123.1"/>
    <property type="molecule type" value="Genomic_DNA"/>
</dbReference>
<dbReference type="Gene3D" id="3.40.50.300">
    <property type="entry name" value="P-loop containing nucleotide triphosphate hydrolases"/>
    <property type="match status" value="1"/>
</dbReference>
<evidence type="ECO:0000259" key="6">
    <source>
        <dbReference type="Pfam" id="PF00485"/>
    </source>
</evidence>
<evidence type="ECO:0000256" key="2">
    <source>
        <dbReference type="ARBA" id="ARBA00012137"/>
    </source>
</evidence>
<evidence type="ECO:0000256" key="4">
    <source>
        <dbReference type="ARBA" id="ARBA00022741"/>
    </source>
</evidence>
<evidence type="ECO:0000256" key="3">
    <source>
        <dbReference type="ARBA" id="ARBA00022679"/>
    </source>
</evidence>
<dbReference type="InterPro" id="IPR027417">
    <property type="entry name" value="P-loop_NTPase"/>
</dbReference>